<keyword evidence="1" id="KW-0472">Membrane</keyword>
<comment type="caution">
    <text evidence="2">The sequence shown here is derived from an EMBL/GenBank/DDBJ whole genome shotgun (WGS) entry which is preliminary data.</text>
</comment>
<feature type="transmembrane region" description="Helical" evidence="1">
    <location>
        <begin position="188"/>
        <end position="216"/>
    </location>
</feature>
<evidence type="ECO:0000313" key="3">
    <source>
        <dbReference type="Proteomes" id="UP001341840"/>
    </source>
</evidence>
<dbReference type="Proteomes" id="UP001341840">
    <property type="component" value="Unassembled WGS sequence"/>
</dbReference>
<reference evidence="2 3" key="1">
    <citation type="journal article" date="2023" name="Plants (Basel)">
        <title>Bridging the Gap: Combining Genomics and Transcriptomics Approaches to Understand Stylosanthes scabra, an Orphan Legume from the Brazilian Caatinga.</title>
        <authorList>
            <person name="Ferreira-Neto J.R.C."/>
            <person name="da Silva M.D."/>
            <person name="Binneck E."/>
            <person name="de Melo N.F."/>
            <person name="da Silva R.H."/>
            <person name="de Melo A.L.T.M."/>
            <person name="Pandolfi V."/>
            <person name="Bustamante F.O."/>
            <person name="Brasileiro-Vidal A.C."/>
            <person name="Benko-Iseppon A.M."/>
        </authorList>
    </citation>
    <scope>NUCLEOTIDE SEQUENCE [LARGE SCALE GENOMIC DNA]</scope>
    <source>
        <tissue evidence="2">Leaves</tissue>
    </source>
</reference>
<keyword evidence="1" id="KW-0812">Transmembrane</keyword>
<proteinExistence type="predicted"/>
<organism evidence="2 3">
    <name type="scientific">Stylosanthes scabra</name>
    <dbReference type="NCBI Taxonomy" id="79078"/>
    <lineage>
        <taxon>Eukaryota</taxon>
        <taxon>Viridiplantae</taxon>
        <taxon>Streptophyta</taxon>
        <taxon>Embryophyta</taxon>
        <taxon>Tracheophyta</taxon>
        <taxon>Spermatophyta</taxon>
        <taxon>Magnoliopsida</taxon>
        <taxon>eudicotyledons</taxon>
        <taxon>Gunneridae</taxon>
        <taxon>Pentapetalae</taxon>
        <taxon>rosids</taxon>
        <taxon>fabids</taxon>
        <taxon>Fabales</taxon>
        <taxon>Fabaceae</taxon>
        <taxon>Papilionoideae</taxon>
        <taxon>50 kb inversion clade</taxon>
        <taxon>dalbergioids sensu lato</taxon>
        <taxon>Dalbergieae</taxon>
        <taxon>Pterocarpus clade</taxon>
        <taxon>Stylosanthes</taxon>
    </lineage>
</organism>
<accession>A0ABU6VKM4</accession>
<keyword evidence="3" id="KW-1185">Reference proteome</keyword>
<evidence type="ECO:0000313" key="2">
    <source>
        <dbReference type="EMBL" id="MED6173826.1"/>
    </source>
</evidence>
<sequence length="304" mass="33707">MPWMATEMSSPIPTLETDSHKTAGMPEVGGDDAADLSQDSGTVIGATRGEHGSWVTDYFQTRSEPIYLVLHPMGNRSQPPTQSLNNATNTIATSSLRRTASCSPPLLVVLAFSSPPPIVLAASSPPPRLVSNSSSPRRHVIYSSSPPRDYIAAALCSHPPRLVSTAPRCPPPRHLLQIRYCLHHRCIVLLPSLLLLSWYFGYMLVLMQLISFLIILSLTEAKRLLEEDVVLPLWMPEYFQVKTLLHKHQGHDILTKVVTKSNLEVQVQKEQVSKFPAEAFSLIQSTHSPKKHGPILKYQQDDAI</sequence>
<evidence type="ECO:0000256" key="1">
    <source>
        <dbReference type="SAM" id="Phobius"/>
    </source>
</evidence>
<protein>
    <submittedName>
        <fullName evidence="2">Uncharacterized protein</fullName>
    </submittedName>
</protein>
<dbReference type="EMBL" id="JASCZI010151636">
    <property type="protein sequence ID" value="MED6173826.1"/>
    <property type="molecule type" value="Genomic_DNA"/>
</dbReference>
<gene>
    <name evidence="2" type="ORF">PIB30_063335</name>
</gene>
<keyword evidence="1" id="KW-1133">Transmembrane helix</keyword>
<name>A0ABU6VKM4_9FABA</name>